<dbReference type="Proteomes" id="UP001596414">
    <property type="component" value="Unassembled WGS sequence"/>
</dbReference>
<evidence type="ECO:0000313" key="2">
    <source>
        <dbReference type="Proteomes" id="UP001596414"/>
    </source>
</evidence>
<dbReference type="EMBL" id="JBHSZQ010000001">
    <property type="protein sequence ID" value="MFC7124578.1"/>
    <property type="molecule type" value="Genomic_DNA"/>
</dbReference>
<dbReference type="RefSeq" id="WP_267637710.1">
    <property type="nucleotide sequence ID" value="NZ_JAODIY010000010.1"/>
</dbReference>
<proteinExistence type="predicted"/>
<name>A0ABD5X6F9_9EURY</name>
<evidence type="ECO:0000313" key="1">
    <source>
        <dbReference type="EMBL" id="MFC7124578.1"/>
    </source>
</evidence>
<gene>
    <name evidence="1" type="ORF">ACFQJ7_00780</name>
</gene>
<evidence type="ECO:0008006" key="3">
    <source>
        <dbReference type="Google" id="ProtNLM"/>
    </source>
</evidence>
<sequence length="692" mass="75915">MADSGVEFDKLDGNEIAIRDTVSHQQYVISTVAGTITPAACKSFPAPITEAVHLDTEIIRMAQSYGVNIRDKSGEIRERPNAKQERYAFDSGVHFIEIDAPVKTYIRVEGPFEYADNNTETRIKCEKAQLTIGARAWQCYPQETITVTESPHDLMEALSYFGDAMTTASPERAFPTLRGYPPALRVGNSLSIPSSLSKAEAGVTLTVPPELPAVLSVAPLAYYLLARVKPGEQFTLQTADGFTYTPPEDDISTAVQSLLQTCFYMDCLVRTEGLYPFNLHHRNAFDAATEREWQYEHLYEQSHQERLQSYLEADTEQLSEVMPALPLTAFVEPGSTAVEALPYLAPELGLIKPADPPRYSGDEAREKVLSAFSQNAGKSRSTSLVFDDRAKYIDVPKTESQQTLWIGAGIPLNAAAVVLDGYRNQRPITGEADSPTRLTVTVVCNEASMDKELAEVQEIIDPRDDLPFAIDAQSGVTTRELRQLIAEGTNYLHFIGHATSEGLECPDGNLDTETLQQNEVEMFFLNACQSFKQGEGLVETGSLGGVVTHGDVSNKYALEAGGLVCQLLNDGFPLGVCQEILRQTTPIGGQYTVVGNHGAILAHPKDGPPHLDYIEERGDDYRLTIETYTGGFSQYKAGSVIVHRVDPEEGYLAPSTAAFNVDRETLDDTLSAVDTPVVVDGQLQQHEAIEWS</sequence>
<reference evidence="1 2" key="1">
    <citation type="journal article" date="2014" name="Int. J. Syst. Evol. Microbiol.">
        <title>Complete genome sequence of Corynebacterium casei LMG S-19264T (=DSM 44701T), isolated from a smear-ripened cheese.</title>
        <authorList>
            <consortium name="US DOE Joint Genome Institute (JGI-PGF)"/>
            <person name="Walter F."/>
            <person name="Albersmeier A."/>
            <person name="Kalinowski J."/>
            <person name="Ruckert C."/>
        </authorList>
    </citation>
    <scope>NUCLEOTIDE SEQUENCE [LARGE SCALE GENOMIC DNA]</scope>
    <source>
        <strain evidence="1 2">CGMCC 4.7215</strain>
    </source>
</reference>
<comment type="caution">
    <text evidence="1">The sequence shown here is derived from an EMBL/GenBank/DDBJ whole genome shotgun (WGS) entry which is preliminary data.</text>
</comment>
<dbReference type="AlphaFoldDB" id="A0ABD5X6F9"/>
<protein>
    <recommendedName>
        <fullName evidence="3">CHAT domain-containing protein</fullName>
    </recommendedName>
</protein>
<organism evidence="1 2">
    <name type="scientific">Halovenus rubra</name>
    <dbReference type="NCBI Taxonomy" id="869890"/>
    <lineage>
        <taxon>Archaea</taxon>
        <taxon>Methanobacteriati</taxon>
        <taxon>Methanobacteriota</taxon>
        <taxon>Stenosarchaea group</taxon>
        <taxon>Halobacteria</taxon>
        <taxon>Halobacteriales</taxon>
        <taxon>Haloarculaceae</taxon>
        <taxon>Halovenus</taxon>
    </lineage>
</organism>
<accession>A0ABD5X6F9</accession>